<organism evidence="1 2">
    <name type="scientific">Scutellospora calospora</name>
    <dbReference type="NCBI Taxonomy" id="85575"/>
    <lineage>
        <taxon>Eukaryota</taxon>
        <taxon>Fungi</taxon>
        <taxon>Fungi incertae sedis</taxon>
        <taxon>Mucoromycota</taxon>
        <taxon>Glomeromycotina</taxon>
        <taxon>Glomeromycetes</taxon>
        <taxon>Diversisporales</taxon>
        <taxon>Gigasporaceae</taxon>
        <taxon>Scutellospora</taxon>
    </lineage>
</organism>
<accession>A0ACA9P1R6</accession>
<feature type="non-terminal residue" evidence="1">
    <location>
        <position position="112"/>
    </location>
</feature>
<name>A0ACA9P1R6_9GLOM</name>
<evidence type="ECO:0000313" key="2">
    <source>
        <dbReference type="Proteomes" id="UP000789860"/>
    </source>
</evidence>
<comment type="caution">
    <text evidence="1">The sequence shown here is derived from an EMBL/GenBank/DDBJ whole genome shotgun (WGS) entry which is preliminary data.</text>
</comment>
<sequence>HTDFIPFVANTKNKNTQKMLQITNNQYKLSNDATFQNNNAYHYTCLIPEVAKTSTTTGIYTTSSTSPMDYTSTRKNLLATFQQNQTKPFTISNIATTVPLTTQPEIKLSTLT</sequence>
<reference evidence="1" key="1">
    <citation type="submission" date="2021-06" db="EMBL/GenBank/DDBJ databases">
        <authorList>
            <person name="Kallberg Y."/>
            <person name="Tangrot J."/>
            <person name="Rosling A."/>
        </authorList>
    </citation>
    <scope>NUCLEOTIDE SEQUENCE</scope>
    <source>
        <strain evidence="1">AU212A</strain>
    </source>
</reference>
<gene>
    <name evidence="1" type="ORF">SCALOS_LOCUS9979</name>
</gene>
<dbReference type="EMBL" id="CAJVPM010034332">
    <property type="protein sequence ID" value="CAG8687055.1"/>
    <property type="molecule type" value="Genomic_DNA"/>
</dbReference>
<dbReference type="Proteomes" id="UP000789860">
    <property type="component" value="Unassembled WGS sequence"/>
</dbReference>
<proteinExistence type="predicted"/>
<protein>
    <submittedName>
        <fullName evidence="1">2940_t:CDS:1</fullName>
    </submittedName>
</protein>
<keyword evidence="2" id="KW-1185">Reference proteome</keyword>
<evidence type="ECO:0000313" key="1">
    <source>
        <dbReference type="EMBL" id="CAG8687055.1"/>
    </source>
</evidence>
<feature type="non-terminal residue" evidence="1">
    <location>
        <position position="1"/>
    </location>
</feature>